<protein>
    <submittedName>
        <fullName evidence="3">Uncharacterized protein</fullName>
    </submittedName>
</protein>
<keyword evidence="4" id="KW-1185">Reference proteome</keyword>
<keyword evidence="2" id="KW-0472">Membrane</keyword>
<sequence>MAGITSTLATVASVAPSPAPTPSAVYTPDTACLDASNSANYWMVTTQCYLTDVPYDTPGANILSPPDWLRCTVPMFGVPGYGNPEASTCLAGTGPGYVTGTVAGQEENAENPVKTYYEGCPSGYGEAVVSSRPGYDQYKYPEGSYDISYYVTTCCPTVYPFQAAPLGLGQESRTSHDGVGYSLMMLPMPDCYATSIKQLSGKTLPMQTTSNTQPWEKRQEQNQATPPTVTWDYEKGTLYALPQIAAHTVFMGTHTCYEACSSWMEFYYPEKTGAPGEPNLKTGQVTMARPSESPVPTGTAGSGSGGGSAPNEPKDSAGAESANAQSPDVSLASRLRGEFSIGCYSIIALMIPLMVAILVL</sequence>
<gene>
    <name evidence="3" type="ORF">PG999_003392</name>
</gene>
<dbReference type="EMBL" id="JAQQWP010000003">
    <property type="protein sequence ID" value="KAK8123474.1"/>
    <property type="molecule type" value="Genomic_DNA"/>
</dbReference>
<proteinExistence type="predicted"/>
<comment type="caution">
    <text evidence="3">The sequence shown here is derived from an EMBL/GenBank/DDBJ whole genome shotgun (WGS) entry which is preliminary data.</text>
</comment>
<feature type="compositionally biased region" description="Polar residues" evidence="1">
    <location>
        <begin position="205"/>
        <end position="214"/>
    </location>
</feature>
<name>A0AAW0R3H1_9PEZI</name>
<feature type="transmembrane region" description="Helical" evidence="2">
    <location>
        <begin position="339"/>
        <end position="359"/>
    </location>
</feature>
<keyword evidence="2" id="KW-0812">Transmembrane</keyword>
<feature type="region of interest" description="Disordered" evidence="1">
    <location>
        <begin position="277"/>
        <end position="327"/>
    </location>
</feature>
<accession>A0AAW0R3H1</accession>
<evidence type="ECO:0000313" key="3">
    <source>
        <dbReference type="EMBL" id="KAK8123474.1"/>
    </source>
</evidence>
<dbReference type="Proteomes" id="UP001392437">
    <property type="component" value="Unassembled WGS sequence"/>
</dbReference>
<evidence type="ECO:0000256" key="1">
    <source>
        <dbReference type="SAM" id="MobiDB-lite"/>
    </source>
</evidence>
<keyword evidence="2" id="KW-1133">Transmembrane helix</keyword>
<organism evidence="3 4">
    <name type="scientific">Apiospora kogelbergensis</name>
    <dbReference type="NCBI Taxonomy" id="1337665"/>
    <lineage>
        <taxon>Eukaryota</taxon>
        <taxon>Fungi</taxon>
        <taxon>Dikarya</taxon>
        <taxon>Ascomycota</taxon>
        <taxon>Pezizomycotina</taxon>
        <taxon>Sordariomycetes</taxon>
        <taxon>Xylariomycetidae</taxon>
        <taxon>Amphisphaeriales</taxon>
        <taxon>Apiosporaceae</taxon>
        <taxon>Apiospora</taxon>
    </lineage>
</organism>
<reference evidence="3 4" key="1">
    <citation type="submission" date="2023-01" db="EMBL/GenBank/DDBJ databases">
        <title>Analysis of 21 Apiospora genomes using comparative genomics revels a genus with tremendous synthesis potential of carbohydrate active enzymes and secondary metabolites.</title>
        <authorList>
            <person name="Sorensen T."/>
        </authorList>
    </citation>
    <scope>NUCLEOTIDE SEQUENCE [LARGE SCALE GENOMIC DNA]</scope>
    <source>
        <strain evidence="3 4">CBS 117206</strain>
    </source>
</reference>
<evidence type="ECO:0000313" key="4">
    <source>
        <dbReference type="Proteomes" id="UP001392437"/>
    </source>
</evidence>
<evidence type="ECO:0000256" key="2">
    <source>
        <dbReference type="SAM" id="Phobius"/>
    </source>
</evidence>
<feature type="region of interest" description="Disordered" evidence="1">
    <location>
        <begin position="205"/>
        <end position="228"/>
    </location>
</feature>
<dbReference type="AlphaFoldDB" id="A0AAW0R3H1"/>